<dbReference type="GO" id="GO:0005524">
    <property type="term" value="F:ATP binding"/>
    <property type="evidence" value="ECO:0007669"/>
    <property type="project" value="UniProtKB-KW"/>
</dbReference>
<evidence type="ECO:0000256" key="5">
    <source>
        <dbReference type="ARBA" id="ARBA00023180"/>
    </source>
</evidence>
<evidence type="ECO:0000256" key="2">
    <source>
        <dbReference type="ARBA" id="ARBA00006557"/>
    </source>
</evidence>
<comment type="similarity">
    <text evidence="2">Belongs to the FAM20 family.</text>
</comment>
<feature type="binding site" evidence="8">
    <location>
        <position position="52"/>
    </location>
    <ligand>
        <name>Mn(2+)</name>
        <dbReference type="ChEBI" id="CHEBI:29035"/>
    </ligand>
</feature>
<proteinExistence type="inferred from homology"/>
<name>A0AA38HY43_9CUCU</name>
<keyword evidence="4" id="KW-1015">Disulfide bond</keyword>
<dbReference type="Proteomes" id="UP001168821">
    <property type="component" value="Unassembled WGS sequence"/>
</dbReference>
<dbReference type="AlphaFoldDB" id="A0AA38HY43"/>
<keyword evidence="5" id="KW-0325">Glycoprotein</keyword>
<comment type="cofactor">
    <cofactor evidence="8">
        <name>Mn(2+)</name>
        <dbReference type="ChEBI" id="CHEBI:29035"/>
    </cofactor>
</comment>
<dbReference type="Pfam" id="PF06702">
    <property type="entry name" value="Fam20C"/>
    <property type="match status" value="1"/>
</dbReference>
<feature type="domain" description="FAM20 C-terminal" evidence="9">
    <location>
        <begin position="102"/>
        <end position="291"/>
    </location>
</feature>
<dbReference type="GO" id="GO:0046872">
    <property type="term" value="F:metal ion binding"/>
    <property type="evidence" value="ECO:0007669"/>
    <property type="project" value="UniProtKB-KW"/>
</dbReference>
<dbReference type="GO" id="GO:0016773">
    <property type="term" value="F:phosphotransferase activity, alcohol group as acceptor"/>
    <property type="evidence" value="ECO:0007669"/>
    <property type="project" value="TreeGrafter"/>
</dbReference>
<gene>
    <name evidence="10" type="ORF">Zmor_024023</name>
</gene>
<comment type="caution">
    <text evidence="10">The sequence shown here is derived from an EMBL/GenBank/DDBJ whole genome shotgun (WGS) entry which is preliminary data.</text>
</comment>
<keyword evidence="11" id="KW-1185">Reference proteome</keyword>
<dbReference type="InterPro" id="IPR024869">
    <property type="entry name" value="FAM20"/>
</dbReference>
<feature type="binding site" evidence="7">
    <location>
        <position position="33"/>
    </location>
    <ligand>
        <name>ATP</name>
        <dbReference type="ChEBI" id="CHEBI:30616"/>
    </ligand>
</feature>
<evidence type="ECO:0000313" key="10">
    <source>
        <dbReference type="EMBL" id="KAJ3646435.1"/>
    </source>
</evidence>
<feature type="binding site" evidence="7">
    <location>
        <position position="17"/>
    </location>
    <ligand>
        <name>ATP</name>
        <dbReference type="ChEBI" id="CHEBI:30616"/>
    </ligand>
</feature>
<accession>A0AA38HY43</accession>
<evidence type="ECO:0000256" key="1">
    <source>
        <dbReference type="ARBA" id="ARBA00004555"/>
    </source>
</evidence>
<dbReference type="PANTHER" id="PTHR12450:SF14">
    <property type="entry name" value="GLYCOSAMINOGLYCAN XYLOSYLKINASE"/>
    <property type="match status" value="1"/>
</dbReference>
<comment type="subcellular location">
    <subcellularLocation>
        <location evidence="1">Golgi apparatus</location>
    </subcellularLocation>
</comment>
<keyword evidence="8" id="KW-0464">Manganese</keyword>
<evidence type="ECO:0000256" key="6">
    <source>
        <dbReference type="PIRSR" id="PIRSR624869-1"/>
    </source>
</evidence>
<keyword evidence="8" id="KW-0479">Metal-binding</keyword>
<feature type="binding site" evidence="8">
    <location>
        <position position="210"/>
    </location>
    <ligand>
        <name>Mn(2+)</name>
        <dbReference type="ChEBI" id="CHEBI:29035"/>
    </ligand>
</feature>
<evidence type="ECO:0000256" key="7">
    <source>
        <dbReference type="PIRSR" id="PIRSR624869-2"/>
    </source>
</evidence>
<dbReference type="GO" id="GO:0005794">
    <property type="term" value="C:Golgi apparatus"/>
    <property type="evidence" value="ECO:0007669"/>
    <property type="project" value="UniProtKB-SubCell"/>
</dbReference>
<keyword evidence="7" id="KW-0547">Nucleotide-binding</keyword>
<evidence type="ECO:0000256" key="3">
    <source>
        <dbReference type="ARBA" id="ARBA00023034"/>
    </source>
</evidence>
<sequence>MKNSKIIKADLDTRGTQLKLLLTLTGQQSVVFKPKWYDVSTVIEGPVYAGKDRYNSEIVAFYLSVILNMPFTPCSVDRAVSFTQDIVPVATKRLINSSFEFNNRTCIYGKCFYCKKQDPVCEDVNFTVYGAVIFNVDVSFKSYRSPWQRTYKKNKKAAWEEDDGYCKYIKERLTKRRLLDLVDVSIFDFLMQNGDRHHYETLYDNVMLLDNGKGLGNPSVSHLDILAPLYQCCVLRSTTLKKLLNLAGGNLRKKLESIPNITNLLTAAHMTAMEERLLIVFATIEYCKNVDRKQ</sequence>
<feature type="binding site" evidence="7">
    <location>
        <position position="200"/>
    </location>
    <ligand>
        <name>ATP</name>
        <dbReference type="ChEBI" id="CHEBI:30616"/>
    </ligand>
</feature>
<feature type="active site" evidence="6">
    <location>
        <position position="195"/>
    </location>
</feature>
<evidence type="ECO:0000313" key="11">
    <source>
        <dbReference type="Proteomes" id="UP001168821"/>
    </source>
</evidence>
<keyword evidence="3" id="KW-0333">Golgi apparatus</keyword>
<dbReference type="InterPro" id="IPR009581">
    <property type="entry name" value="FAM20_C"/>
</dbReference>
<evidence type="ECO:0000256" key="4">
    <source>
        <dbReference type="ARBA" id="ARBA00023157"/>
    </source>
</evidence>
<evidence type="ECO:0000259" key="9">
    <source>
        <dbReference type="Pfam" id="PF06702"/>
    </source>
</evidence>
<reference evidence="10" key="1">
    <citation type="journal article" date="2023" name="G3 (Bethesda)">
        <title>Whole genome assemblies of Zophobas morio and Tenebrio molitor.</title>
        <authorList>
            <person name="Kaur S."/>
            <person name="Stinson S.A."/>
            <person name="diCenzo G.C."/>
        </authorList>
    </citation>
    <scope>NUCLEOTIDE SEQUENCE</scope>
    <source>
        <strain evidence="10">QUZm001</strain>
    </source>
</reference>
<keyword evidence="7" id="KW-0067">ATP-binding</keyword>
<feature type="binding site" evidence="7">
    <location>
        <position position="210"/>
    </location>
    <ligand>
        <name>ATP</name>
        <dbReference type="ChEBI" id="CHEBI:30616"/>
    </ligand>
</feature>
<dbReference type="PANTHER" id="PTHR12450">
    <property type="entry name" value="DENTIN MATRIX PROTEIN 4 PROTEIN FAM20"/>
    <property type="match status" value="1"/>
</dbReference>
<dbReference type="EMBL" id="JALNTZ010000007">
    <property type="protein sequence ID" value="KAJ3646435.1"/>
    <property type="molecule type" value="Genomic_DNA"/>
</dbReference>
<organism evidence="10 11">
    <name type="scientific">Zophobas morio</name>
    <dbReference type="NCBI Taxonomy" id="2755281"/>
    <lineage>
        <taxon>Eukaryota</taxon>
        <taxon>Metazoa</taxon>
        <taxon>Ecdysozoa</taxon>
        <taxon>Arthropoda</taxon>
        <taxon>Hexapoda</taxon>
        <taxon>Insecta</taxon>
        <taxon>Pterygota</taxon>
        <taxon>Neoptera</taxon>
        <taxon>Endopterygota</taxon>
        <taxon>Coleoptera</taxon>
        <taxon>Polyphaga</taxon>
        <taxon>Cucujiformia</taxon>
        <taxon>Tenebrionidae</taxon>
        <taxon>Zophobas</taxon>
    </lineage>
</organism>
<evidence type="ECO:0000256" key="8">
    <source>
        <dbReference type="PIRSR" id="PIRSR624869-3"/>
    </source>
</evidence>
<protein>
    <recommendedName>
        <fullName evidence="9">FAM20 C-terminal domain-containing protein</fullName>
    </recommendedName>
</protein>